<evidence type="ECO:0000313" key="3">
    <source>
        <dbReference type="Proteomes" id="UP000749559"/>
    </source>
</evidence>
<sequence length="131" mass="14248">MDGKHNKAFQADDTGNQIELNNVYYASKYASEDTNKAHKQDLESIAIDSDLTDTKDTNEGDNDGNCCTRGIATIHTSITGLMTDNVKLISRIVLVILILLYSAYLGYAIYLSPSGAIALIVITVFVLVCLV</sequence>
<keyword evidence="3" id="KW-1185">Reference proteome</keyword>
<comment type="caution">
    <text evidence="2">The sequence shown here is derived from an EMBL/GenBank/DDBJ whole genome shotgun (WGS) entry which is preliminary data.</text>
</comment>
<name>A0A8S4NS87_OWEFU</name>
<feature type="non-terminal residue" evidence="2">
    <location>
        <position position="131"/>
    </location>
</feature>
<keyword evidence="1" id="KW-0812">Transmembrane</keyword>
<evidence type="ECO:0000313" key="2">
    <source>
        <dbReference type="EMBL" id="CAH1783626.1"/>
    </source>
</evidence>
<dbReference type="AlphaFoldDB" id="A0A8S4NS87"/>
<dbReference type="Proteomes" id="UP000749559">
    <property type="component" value="Unassembled WGS sequence"/>
</dbReference>
<proteinExistence type="predicted"/>
<evidence type="ECO:0000256" key="1">
    <source>
        <dbReference type="SAM" id="Phobius"/>
    </source>
</evidence>
<feature type="transmembrane region" description="Helical" evidence="1">
    <location>
        <begin position="88"/>
        <end position="104"/>
    </location>
</feature>
<gene>
    <name evidence="2" type="ORF">OFUS_LOCUS9949</name>
</gene>
<keyword evidence="1" id="KW-0472">Membrane</keyword>
<protein>
    <submittedName>
        <fullName evidence="2">Uncharacterized protein</fullName>
    </submittedName>
</protein>
<dbReference type="EMBL" id="CAIIXF020000005">
    <property type="protein sequence ID" value="CAH1783626.1"/>
    <property type="molecule type" value="Genomic_DNA"/>
</dbReference>
<feature type="transmembrane region" description="Helical" evidence="1">
    <location>
        <begin position="110"/>
        <end position="130"/>
    </location>
</feature>
<accession>A0A8S4NS87</accession>
<organism evidence="2 3">
    <name type="scientific">Owenia fusiformis</name>
    <name type="common">Polychaete worm</name>
    <dbReference type="NCBI Taxonomy" id="6347"/>
    <lineage>
        <taxon>Eukaryota</taxon>
        <taxon>Metazoa</taxon>
        <taxon>Spiralia</taxon>
        <taxon>Lophotrochozoa</taxon>
        <taxon>Annelida</taxon>
        <taxon>Polychaeta</taxon>
        <taxon>Sedentaria</taxon>
        <taxon>Canalipalpata</taxon>
        <taxon>Sabellida</taxon>
        <taxon>Oweniida</taxon>
        <taxon>Oweniidae</taxon>
        <taxon>Owenia</taxon>
    </lineage>
</organism>
<reference evidence="2" key="1">
    <citation type="submission" date="2022-03" db="EMBL/GenBank/DDBJ databases">
        <authorList>
            <person name="Martin C."/>
        </authorList>
    </citation>
    <scope>NUCLEOTIDE SEQUENCE</scope>
</reference>
<keyword evidence="1" id="KW-1133">Transmembrane helix</keyword>